<comment type="caution">
    <text evidence="2">The sequence shown here is derived from an EMBL/GenBank/DDBJ whole genome shotgun (WGS) entry which is preliminary data.</text>
</comment>
<keyword evidence="1" id="KW-0472">Membrane</keyword>
<keyword evidence="1" id="KW-1133">Transmembrane helix</keyword>
<name>A0A0G1VZ44_9BACT</name>
<protein>
    <submittedName>
        <fullName evidence="2">Uncharacterized protein</fullName>
    </submittedName>
</protein>
<dbReference type="Proteomes" id="UP000034588">
    <property type="component" value="Unassembled WGS sequence"/>
</dbReference>
<dbReference type="EMBL" id="LCQD01000013">
    <property type="protein sequence ID" value="KKW11743.1"/>
    <property type="molecule type" value="Genomic_DNA"/>
</dbReference>
<organism evidence="2 3">
    <name type="scientific">Candidatus Gottesmanbacteria bacterium GW2011_GWB1_49_7</name>
    <dbReference type="NCBI Taxonomy" id="1618448"/>
    <lineage>
        <taxon>Bacteria</taxon>
        <taxon>Candidatus Gottesmaniibacteriota</taxon>
    </lineage>
</organism>
<gene>
    <name evidence="2" type="ORF">UY48_C0013G0024</name>
</gene>
<evidence type="ECO:0000256" key="1">
    <source>
        <dbReference type="SAM" id="Phobius"/>
    </source>
</evidence>
<accession>A0A0G1VZ44</accession>
<keyword evidence="1" id="KW-0812">Transmembrane</keyword>
<dbReference type="AlphaFoldDB" id="A0A0G1VZ44"/>
<feature type="transmembrane region" description="Helical" evidence="1">
    <location>
        <begin position="12"/>
        <end position="36"/>
    </location>
</feature>
<sequence>MPKESMIDDVTAAVVGAGIGAIVGQPILGAIIATPLSKYTKKFIQKKYDVLGSINQDRIGEFVVRGDRSANAR</sequence>
<evidence type="ECO:0000313" key="3">
    <source>
        <dbReference type="Proteomes" id="UP000034588"/>
    </source>
</evidence>
<evidence type="ECO:0000313" key="2">
    <source>
        <dbReference type="EMBL" id="KKW11743.1"/>
    </source>
</evidence>
<proteinExistence type="predicted"/>
<reference evidence="2 3" key="1">
    <citation type="journal article" date="2015" name="Nature">
        <title>rRNA introns, odd ribosomes, and small enigmatic genomes across a large radiation of phyla.</title>
        <authorList>
            <person name="Brown C.T."/>
            <person name="Hug L.A."/>
            <person name="Thomas B.C."/>
            <person name="Sharon I."/>
            <person name="Castelle C.J."/>
            <person name="Singh A."/>
            <person name="Wilkins M.J."/>
            <person name="Williams K.H."/>
            <person name="Banfield J.F."/>
        </authorList>
    </citation>
    <scope>NUCLEOTIDE SEQUENCE [LARGE SCALE GENOMIC DNA]</scope>
</reference>